<name>A0A1F8BK16_9BACT</name>
<comment type="caution">
    <text evidence="2">The sequence shown here is derived from an EMBL/GenBank/DDBJ whole genome shotgun (WGS) entry which is preliminary data.</text>
</comment>
<evidence type="ECO:0000313" key="3">
    <source>
        <dbReference type="Proteomes" id="UP000176725"/>
    </source>
</evidence>
<protein>
    <submittedName>
        <fullName evidence="2">Uncharacterized protein</fullName>
    </submittedName>
</protein>
<reference evidence="2 3" key="1">
    <citation type="journal article" date="2016" name="Nat. Commun.">
        <title>Thousands of microbial genomes shed light on interconnected biogeochemical processes in an aquifer system.</title>
        <authorList>
            <person name="Anantharaman K."/>
            <person name="Brown C.T."/>
            <person name="Hug L.A."/>
            <person name="Sharon I."/>
            <person name="Castelle C.J."/>
            <person name="Probst A.J."/>
            <person name="Thomas B.C."/>
            <person name="Singh A."/>
            <person name="Wilkins M.J."/>
            <person name="Karaoz U."/>
            <person name="Brodie E.L."/>
            <person name="Williams K.H."/>
            <person name="Hubbard S.S."/>
            <person name="Banfield J.F."/>
        </authorList>
    </citation>
    <scope>NUCLEOTIDE SEQUENCE [LARGE SCALE GENOMIC DNA]</scope>
</reference>
<dbReference type="EMBL" id="MGHH01000010">
    <property type="protein sequence ID" value="OGM64414.1"/>
    <property type="molecule type" value="Genomic_DNA"/>
</dbReference>
<dbReference type="AlphaFoldDB" id="A0A1F8BK16"/>
<gene>
    <name evidence="2" type="ORF">A2893_00915</name>
</gene>
<dbReference type="Proteomes" id="UP000176725">
    <property type="component" value="Unassembled WGS sequence"/>
</dbReference>
<sequence length="76" mass="8233">MVVEIDYDPNALIILGEETDERTPAGDLIISTIGQREVVTPEASRLKDAPKPKWLQSSGQVIPTSVPPELPPDKGL</sequence>
<feature type="region of interest" description="Disordered" evidence="1">
    <location>
        <begin position="41"/>
        <end position="76"/>
    </location>
</feature>
<organism evidence="2 3">
    <name type="scientific">Candidatus Woesebacteria bacterium RIFCSPLOWO2_01_FULL_39_25</name>
    <dbReference type="NCBI Taxonomy" id="1802521"/>
    <lineage>
        <taxon>Bacteria</taxon>
        <taxon>Candidatus Woeseibacteriota</taxon>
    </lineage>
</organism>
<proteinExistence type="predicted"/>
<evidence type="ECO:0000256" key="1">
    <source>
        <dbReference type="SAM" id="MobiDB-lite"/>
    </source>
</evidence>
<accession>A0A1F8BK16</accession>
<evidence type="ECO:0000313" key="2">
    <source>
        <dbReference type="EMBL" id="OGM64414.1"/>
    </source>
</evidence>